<dbReference type="Gene3D" id="1.10.443.10">
    <property type="entry name" value="Intergrase catalytic core"/>
    <property type="match status" value="1"/>
</dbReference>
<gene>
    <name evidence="4" type="ORF">S01H4_35645</name>
</gene>
<evidence type="ECO:0000259" key="3">
    <source>
        <dbReference type="PROSITE" id="PS51898"/>
    </source>
</evidence>
<dbReference type="AlphaFoldDB" id="X1B842"/>
<reference evidence="4" key="1">
    <citation type="journal article" date="2014" name="Front. Microbiol.">
        <title>High frequency of phylogenetically diverse reductive dehalogenase-homologous genes in deep subseafloor sedimentary metagenomes.</title>
        <authorList>
            <person name="Kawai M."/>
            <person name="Futagami T."/>
            <person name="Toyoda A."/>
            <person name="Takaki Y."/>
            <person name="Nishi S."/>
            <person name="Hori S."/>
            <person name="Arai W."/>
            <person name="Tsubouchi T."/>
            <person name="Morono Y."/>
            <person name="Uchiyama I."/>
            <person name="Ito T."/>
            <person name="Fujiyama A."/>
            <person name="Inagaki F."/>
            <person name="Takami H."/>
        </authorList>
    </citation>
    <scope>NUCLEOTIDE SEQUENCE</scope>
    <source>
        <strain evidence="4">Expedition CK06-06</strain>
    </source>
</reference>
<dbReference type="PANTHER" id="PTHR30349">
    <property type="entry name" value="PHAGE INTEGRASE-RELATED"/>
    <property type="match status" value="1"/>
</dbReference>
<dbReference type="SUPFAM" id="SSF56349">
    <property type="entry name" value="DNA breaking-rejoining enzymes"/>
    <property type="match status" value="1"/>
</dbReference>
<evidence type="ECO:0000313" key="4">
    <source>
        <dbReference type="EMBL" id="GAG80313.1"/>
    </source>
</evidence>
<dbReference type="Pfam" id="PF00589">
    <property type="entry name" value="Phage_integrase"/>
    <property type="match status" value="1"/>
</dbReference>
<dbReference type="PANTHER" id="PTHR30349:SF91">
    <property type="entry name" value="INTA PROTEIN"/>
    <property type="match status" value="1"/>
</dbReference>
<dbReference type="GO" id="GO:0003677">
    <property type="term" value="F:DNA binding"/>
    <property type="evidence" value="ECO:0007669"/>
    <property type="project" value="InterPro"/>
</dbReference>
<dbReference type="GO" id="GO:0015074">
    <property type="term" value="P:DNA integration"/>
    <property type="evidence" value="ECO:0007669"/>
    <property type="project" value="InterPro"/>
</dbReference>
<dbReference type="InterPro" id="IPR011010">
    <property type="entry name" value="DNA_brk_join_enz"/>
</dbReference>
<dbReference type="InterPro" id="IPR013762">
    <property type="entry name" value="Integrase-like_cat_sf"/>
</dbReference>
<dbReference type="GO" id="GO:0006310">
    <property type="term" value="P:DNA recombination"/>
    <property type="evidence" value="ECO:0007669"/>
    <property type="project" value="UniProtKB-KW"/>
</dbReference>
<keyword evidence="1" id="KW-0233">DNA recombination</keyword>
<dbReference type="PROSITE" id="PS51898">
    <property type="entry name" value="TYR_RECOMBINASE"/>
    <property type="match status" value="1"/>
</dbReference>
<dbReference type="InterPro" id="IPR002104">
    <property type="entry name" value="Integrase_catalytic"/>
</dbReference>
<evidence type="ECO:0000256" key="2">
    <source>
        <dbReference type="SAM" id="MobiDB-lite"/>
    </source>
</evidence>
<feature type="domain" description="Tyr recombinase" evidence="3">
    <location>
        <begin position="1"/>
        <end position="91"/>
    </location>
</feature>
<dbReference type="EMBL" id="BART01018974">
    <property type="protein sequence ID" value="GAG80313.1"/>
    <property type="molecule type" value="Genomic_DNA"/>
</dbReference>
<sequence length="135" mass="14595">MVDKDFVFAHGDGSPLDPSTVTHMFTKVVRKAGLELRLHDLRHSFASVMLAAGVDVKVISQSLGHANIGITLDTYAHLLPGAGKTAAEHFDKLLKPWLSQRGNGGKMVAKEDDPGTRLEGFEPTTLGSEDRCSVR</sequence>
<name>X1B842_9ZZZZ</name>
<organism evidence="4">
    <name type="scientific">marine sediment metagenome</name>
    <dbReference type="NCBI Taxonomy" id="412755"/>
    <lineage>
        <taxon>unclassified sequences</taxon>
        <taxon>metagenomes</taxon>
        <taxon>ecological metagenomes</taxon>
    </lineage>
</organism>
<proteinExistence type="predicted"/>
<evidence type="ECO:0000256" key="1">
    <source>
        <dbReference type="ARBA" id="ARBA00023172"/>
    </source>
</evidence>
<feature type="region of interest" description="Disordered" evidence="2">
    <location>
        <begin position="102"/>
        <end position="135"/>
    </location>
</feature>
<feature type="compositionally biased region" description="Basic and acidic residues" evidence="2">
    <location>
        <begin position="108"/>
        <end position="120"/>
    </location>
</feature>
<dbReference type="InterPro" id="IPR050090">
    <property type="entry name" value="Tyrosine_recombinase_XerCD"/>
</dbReference>
<comment type="caution">
    <text evidence="4">The sequence shown here is derived from an EMBL/GenBank/DDBJ whole genome shotgun (WGS) entry which is preliminary data.</text>
</comment>
<accession>X1B842</accession>
<protein>
    <recommendedName>
        <fullName evidence="3">Tyr recombinase domain-containing protein</fullName>
    </recommendedName>
</protein>